<evidence type="ECO:0000313" key="5">
    <source>
        <dbReference type="Proteomes" id="UP000295096"/>
    </source>
</evidence>
<dbReference type="InterPro" id="IPR036148">
    <property type="entry name" value="MmgE/PrpD_sf"/>
</dbReference>
<dbReference type="InterPro" id="IPR042183">
    <property type="entry name" value="MmgE/PrpD_sf_1"/>
</dbReference>
<dbReference type="Proteomes" id="UP000295096">
    <property type="component" value="Unassembled WGS sequence"/>
</dbReference>
<protein>
    <submittedName>
        <fullName evidence="4">MmgE/PrpD family protein</fullName>
    </submittedName>
</protein>
<keyword evidence="5" id="KW-1185">Reference proteome</keyword>
<dbReference type="InterPro" id="IPR045336">
    <property type="entry name" value="MmgE_PrpD_N"/>
</dbReference>
<name>A0A4R5QIW1_9PROT</name>
<dbReference type="PANTHER" id="PTHR16943">
    <property type="entry name" value="2-METHYLCITRATE DEHYDRATASE-RELATED"/>
    <property type="match status" value="1"/>
</dbReference>
<dbReference type="AlphaFoldDB" id="A0A4R5QIW1"/>
<comment type="similarity">
    <text evidence="1">Belongs to the PrpD family.</text>
</comment>
<dbReference type="Gene3D" id="3.30.1330.120">
    <property type="entry name" value="2-methylcitrate dehydratase PrpD"/>
    <property type="match status" value="1"/>
</dbReference>
<reference evidence="4 5" key="1">
    <citation type="journal article" date="2016" name="J. Microbiol.">
        <title>Dankookia rubra gen. nov., sp. nov., an alphaproteobacterium isolated from sediment of a shallow stream.</title>
        <authorList>
            <person name="Kim W.H."/>
            <person name="Kim D.H."/>
            <person name="Kang K."/>
            <person name="Ahn T.Y."/>
        </authorList>
    </citation>
    <scope>NUCLEOTIDE SEQUENCE [LARGE SCALE GENOMIC DNA]</scope>
    <source>
        <strain evidence="4 5">JCM30602</strain>
    </source>
</reference>
<dbReference type="RefSeq" id="WP_133288119.1">
    <property type="nucleotide sequence ID" value="NZ_SMSJ01000007.1"/>
</dbReference>
<dbReference type="InterPro" id="IPR005656">
    <property type="entry name" value="MmgE_PrpD"/>
</dbReference>
<sequence length="512" mass="56631">MQMHPVKLHPSKALLKREDQLAWKMAGVAADKVAVERDVQAMIINRIIDNASVAIASVNRRPVVSARAMALGHPRKGGATIFGMPGAKGFSPEWAAWANGTAVRELDFHDTFLAADYSHPGDNIPPILAVAQTMEKSGKELIRGLATGYELQIDLVRAICLHEHRIDHIAHLCPSAAAGIGTLLGLKQEVIYQAIQQALHVSVSTRQSRKGEISTWKAFAPAHAGKLAIEAADRAMRGEGAPSPIYEGEDSVIGWILSGRTEADKKGRAAAYEPVYYTVPLPGPGEAKRAIMDSYTKEHSAEYQSQALIDLAFRMREQVKDFDDIERIVIHTSHHTHYVIGTGANDPQKMDPKASRETLDHSIMYIFAVALQDGRWHHVDSYAPKRAQRADTVRLWHKIETTEDPEWTRKYHSRDPEELSFGGRVEIFMKDGSKLVDELGVANAHPNGARPFGREQYIQKFRTLTEGIISTRESNRFLEVVQDLAKLQAGELHLLNVALPAGTLLEGKPGIF</sequence>
<gene>
    <name evidence="4" type="ORF">E2C06_08205</name>
</gene>
<dbReference type="SUPFAM" id="SSF103378">
    <property type="entry name" value="2-methylcitrate dehydratase PrpD"/>
    <property type="match status" value="1"/>
</dbReference>
<feature type="domain" description="MmgE/PrpD N-terminal" evidence="2">
    <location>
        <begin position="20"/>
        <end position="260"/>
    </location>
</feature>
<feature type="domain" description="MmgE/PrpD C-terminal" evidence="3">
    <location>
        <begin position="299"/>
        <end position="484"/>
    </location>
</feature>
<dbReference type="GO" id="GO:0016829">
    <property type="term" value="F:lyase activity"/>
    <property type="evidence" value="ECO:0007669"/>
    <property type="project" value="InterPro"/>
</dbReference>
<evidence type="ECO:0000256" key="1">
    <source>
        <dbReference type="ARBA" id="ARBA00006174"/>
    </source>
</evidence>
<organism evidence="4 5">
    <name type="scientific">Dankookia rubra</name>
    <dbReference type="NCBI Taxonomy" id="1442381"/>
    <lineage>
        <taxon>Bacteria</taxon>
        <taxon>Pseudomonadati</taxon>
        <taxon>Pseudomonadota</taxon>
        <taxon>Alphaproteobacteria</taxon>
        <taxon>Acetobacterales</taxon>
        <taxon>Roseomonadaceae</taxon>
        <taxon>Dankookia</taxon>
    </lineage>
</organism>
<dbReference type="Pfam" id="PF03972">
    <property type="entry name" value="MmgE_PrpD_N"/>
    <property type="match status" value="1"/>
</dbReference>
<dbReference type="PANTHER" id="PTHR16943:SF8">
    <property type="entry name" value="2-METHYLCITRATE DEHYDRATASE"/>
    <property type="match status" value="1"/>
</dbReference>
<evidence type="ECO:0000313" key="4">
    <source>
        <dbReference type="EMBL" id="TDH62973.1"/>
    </source>
</evidence>
<dbReference type="Pfam" id="PF19305">
    <property type="entry name" value="MmgE_PrpD_C"/>
    <property type="match status" value="1"/>
</dbReference>
<dbReference type="Gene3D" id="1.10.4100.10">
    <property type="entry name" value="2-methylcitrate dehydratase PrpD"/>
    <property type="match status" value="1"/>
</dbReference>
<dbReference type="InterPro" id="IPR042188">
    <property type="entry name" value="MmgE/PrpD_sf_2"/>
</dbReference>
<evidence type="ECO:0000259" key="2">
    <source>
        <dbReference type="Pfam" id="PF03972"/>
    </source>
</evidence>
<dbReference type="OrthoDB" id="9797528at2"/>
<comment type="caution">
    <text evidence="4">The sequence shown here is derived from an EMBL/GenBank/DDBJ whole genome shotgun (WGS) entry which is preliminary data.</text>
</comment>
<evidence type="ECO:0000259" key="3">
    <source>
        <dbReference type="Pfam" id="PF19305"/>
    </source>
</evidence>
<dbReference type="EMBL" id="SMSJ01000007">
    <property type="protein sequence ID" value="TDH62973.1"/>
    <property type="molecule type" value="Genomic_DNA"/>
</dbReference>
<accession>A0A4R5QIW1</accession>
<dbReference type="InterPro" id="IPR045337">
    <property type="entry name" value="MmgE_PrpD_C"/>
</dbReference>
<proteinExistence type="inferred from homology"/>